<organism evidence="1 2">
    <name type="scientific">Proteus terrae subsp. cibarius</name>
    <dbReference type="NCBI Taxonomy" id="626774"/>
    <lineage>
        <taxon>Bacteria</taxon>
        <taxon>Pseudomonadati</taxon>
        <taxon>Pseudomonadota</taxon>
        <taxon>Gammaproteobacteria</taxon>
        <taxon>Enterobacterales</taxon>
        <taxon>Morganellaceae</taxon>
        <taxon>Proteus</taxon>
    </lineage>
</organism>
<evidence type="ECO:0000313" key="2">
    <source>
        <dbReference type="Proteomes" id="UP000501338"/>
    </source>
</evidence>
<evidence type="ECO:0000313" key="1">
    <source>
        <dbReference type="EMBL" id="QIF89090.1"/>
    </source>
</evidence>
<gene>
    <name evidence="1" type="ORF">GTH23_03095</name>
</gene>
<accession>A0ABX6JMP3</accession>
<proteinExistence type="predicted"/>
<dbReference type="Proteomes" id="UP000501338">
    <property type="component" value="Chromosome"/>
</dbReference>
<keyword evidence="2" id="KW-1185">Reference proteome</keyword>
<dbReference type="RefSeq" id="WP_156733768.1">
    <property type="nucleotide sequence ID" value="NZ_CP045008.1"/>
</dbReference>
<sequence length="69" mass="8171">MVYGKYTENIQKRNATIEIALPFLIQDFRSYSLESDLSDDEVKSTIRKVKEYLIQAENRYKKTKGYDKS</sequence>
<evidence type="ECO:0008006" key="3">
    <source>
        <dbReference type="Google" id="ProtNLM"/>
    </source>
</evidence>
<name>A0ABX6JMP3_9GAMM</name>
<protein>
    <recommendedName>
        <fullName evidence="3">Phage protein</fullName>
    </recommendedName>
</protein>
<reference evidence="1 2" key="1">
    <citation type="submission" date="2020-01" db="EMBL/GenBank/DDBJ databases">
        <title>The genomic epidemiology of tigecycline resistance gene tet(X) variants in a swine farm in China.</title>
        <authorList>
            <person name="Peng K."/>
            <person name="Li R."/>
        </authorList>
    </citation>
    <scope>NUCLEOTIDE SEQUENCE [LARGE SCALE GENOMIC DNA]</scope>
    <source>
        <strain evidence="1 2">ZF1</strain>
    </source>
</reference>
<dbReference type="EMBL" id="CP047340">
    <property type="protein sequence ID" value="QIF89090.1"/>
    <property type="molecule type" value="Genomic_DNA"/>
</dbReference>